<dbReference type="Proteomes" id="UP000671910">
    <property type="component" value="Chromosome"/>
</dbReference>
<accession>A0A9E6SUY1</accession>
<organism evidence="10 12">
    <name type="scientific">Xiamenia xianingshaonis</name>
    <dbReference type="NCBI Taxonomy" id="2682776"/>
    <lineage>
        <taxon>Bacteria</taxon>
        <taxon>Bacillati</taxon>
        <taxon>Actinomycetota</taxon>
        <taxon>Coriobacteriia</taxon>
        <taxon>Eggerthellales</taxon>
        <taxon>Eggerthellaceae</taxon>
        <taxon>Xiamenia</taxon>
    </lineage>
</organism>
<protein>
    <recommendedName>
        <fullName evidence="5">protein adenylyltransferase</fullName>
        <ecNumber evidence="5">2.7.7.108</ecNumber>
    </recommendedName>
</protein>
<dbReference type="AlphaFoldDB" id="A0A9E6SUY1"/>
<dbReference type="InterPro" id="IPR036597">
    <property type="entry name" value="Fido-like_dom_sf"/>
</dbReference>
<gene>
    <name evidence="9" type="ORF">GMI68_07225</name>
    <name evidence="10" type="ORF">J7S26_03565</name>
</gene>
<dbReference type="RefSeq" id="WP_166339855.1">
    <property type="nucleotide sequence ID" value="NZ_CP072829.1"/>
</dbReference>
<dbReference type="SUPFAM" id="SSF140931">
    <property type="entry name" value="Fic-like"/>
    <property type="match status" value="1"/>
</dbReference>
<evidence type="ECO:0000313" key="12">
    <source>
        <dbReference type="Proteomes" id="UP000671910"/>
    </source>
</evidence>
<evidence type="ECO:0000256" key="6">
    <source>
        <dbReference type="ARBA" id="ARBA00047939"/>
    </source>
</evidence>
<dbReference type="EMBL" id="WPCR01000008">
    <property type="protein sequence ID" value="NHM14554.1"/>
    <property type="molecule type" value="Genomic_DNA"/>
</dbReference>
<evidence type="ECO:0000256" key="5">
    <source>
        <dbReference type="ARBA" id="ARBA00034531"/>
    </source>
</evidence>
<evidence type="ECO:0000256" key="3">
    <source>
        <dbReference type="ARBA" id="ARBA00022741"/>
    </source>
</evidence>
<dbReference type="GO" id="GO:0070733">
    <property type="term" value="F:AMPylase activity"/>
    <property type="evidence" value="ECO:0007669"/>
    <property type="project" value="UniProtKB-EC"/>
</dbReference>
<comment type="catalytic activity">
    <reaction evidence="6">
        <text>L-threonyl-[protein] + ATP = 3-O-(5'-adenylyl)-L-threonyl-[protein] + diphosphate</text>
        <dbReference type="Rhea" id="RHEA:54292"/>
        <dbReference type="Rhea" id="RHEA-COMP:11060"/>
        <dbReference type="Rhea" id="RHEA-COMP:13847"/>
        <dbReference type="ChEBI" id="CHEBI:30013"/>
        <dbReference type="ChEBI" id="CHEBI:30616"/>
        <dbReference type="ChEBI" id="CHEBI:33019"/>
        <dbReference type="ChEBI" id="CHEBI:138113"/>
        <dbReference type="EC" id="2.7.7.108"/>
    </reaction>
</comment>
<keyword evidence="1" id="KW-0808">Transferase</keyword>
<dbReference type="GO" id="GO:0051302">
    <property type="term" value="P:regulation of cell division"/>
    <property type="evidence" value="ECO:0007669"/>
    <property type="project" value="TreeGrafter"/>
</dbReference>
<reference evidence="9 11" key="1">
    <citation type="submission" date="2019-11" db="EMBL/GenBank/DDBJ databases">
        <title>Eggerthellaceae novel genus isolated from the rectal contents of marmort.</title>
        <authorList>
            <person name="Zhang G."/>
        </authorList>
    </citation>
    <scope>NUCLEOTIDE SEQUENCE [LARGE SCALE GENOMIC DNA]</scope>
    <source>
        <strain evidence="9">Zg-886</strain>
        <strain evidence="11">zg-886</strain>
    </source>
</reference>
<feature type="domain" description="Fido" evidence="8">
    <location>
        <begin position="99"/>
        <end position="254"/>
    </location>
</feature>
<evidence type="ECO:0000256" key="2">
    <source>
        <dbReference type="ARBA" id="ARBA00022695"/>
    </source>
</evidence>
<dbReference type="Pfam" id="PF02661">
    <property type="entry name" value="Fic"/>
    <property type="match status" value="1"/>
</dbReference>
<proteinExistence type="predicted"/>
<dbReference type="EMBL" id="CP072829">
    <property type="protein sequence ID" value="QTU84996.1"/>
    <property type="molecule type" value="Genomic_DNA"/>
</dbReference>
<dbReference type="CDD" id="cd11586">
    <property type="entry name" value="VbhA_like"/>
    <property type="match status" value="1"/>
</dbReference>
<evidence type="ECO:0000313" key="11">
    <source>
        <dbReference type="Proteomes" id="UP000636394"/>
    </source>
</evidence>
<keyword evidence="3" id="KW-0547">Nucleotide-binding</keyword>
<evidence type="ECO:0000256" key="1">
    <source>
        <dbReference type="ARBA" id="ARBA00022679"/>
    </source>
</evidence>
<dbReference type="Gene3D" id="1.10.3290.10">
    <property type="entry name" value="Fido-like domain"/>
    <property type="match status" value="1"/>
</dbReference>
<dbReference type="InterPro" id="IPR033788">
    <property type="entry name" value="VbhA-like"/>
</dbReference>
<dbReference type="Proteomes" id="UP000636394">
    <property type="component" value="Unassembled WGS sequence"/>
</dbReference>
<comment type="catalytic activity">
    <reaction evidence="7">
        <text>L-tyrosyl-[protein] + ATP = O-(5'-adenylyl)-L-tyrosyl-[protein] + diphosphate</text>
        <dbReference type="Rhea" id="RHEA:54288"/>
        <dbReference type="Rhea" id="RHEA-COMP:10136"/>
        <dbReference type="Rhea" id="RHEA-COMP:13846"/>
        <dbReference type="ChEBI" id="CHEBI:30616"/>
        <dbReference type="ChEBI" id="CHEBI:33019"/>
        <dbReference type="ChEBI" id="CHEBI:46858"/>
        <dbReference type="ChEBI" id="CHEBI:83624"/>
        <dbReference type="EC" id="2.7.7.108"/>
    </reaction>
</comment>
<dbReference type="InterPro" id="IPR003812">
    <property type="entry name" value="Fido"/>
</dbReference>
<evidence type="ECO:0000256" key="4">
    <source>
        <dbReference type="ARBA" id="ARBA00022840"/>
    </source>
</evidence>
<dbReference type="KEGG" id="ebz:J7S26_03565"/>
<keyword evidence="2" id="KW-0548">Nucleotidyltransferase</keyword>
<evidence type="ECO:0000313" key="9">
    <source>
        <dbReference type="EMBL" id="NHM14554.1"/>
    </source>
</evidence>
<reference evidence="10" key="2">
    <citation type="submission" date="2021-04" db="EMBL/GenBank/DDBJ databases">
        <title>Novel species in family Eggerthellaceae.</title>
        <authorList>
            <person name="Zhang G."/>
        </authorList>
    </citation>
    <scope>NUCLEOTIDE SEQUENCE</scope>
    <source>
        <strain evidence="10">Zg-886</strain>
    </source>
</reference>
<evidence type="ECO:0000313" key="10">
    <source>
        <dbReference type="EMBL" id="QTU84996.1"/>
    </source>
</evidence>
<dbReference type="PROSITE" id="PS51459">
    <property type="entry name" value="FIDO"/>
    <property type="match status" value="1"/>
</dbReference>
<keyword evidence="4" id="KW-0067">ATP-binding</keyword>
<sequence>MTADGLDRFPYVAAAAHESVAARRHYWAVAIGLQDVDGLEVSPYLRDTAQGHIDGAYTIEQAGELVRAHHAAGHDDASREADLVSQRIAELLSRSPFCLAPGMLSTIHRHLFQDLDAAVYHPGEFKRERMMKQEDVLNGDSVLYADPLAYDMALAGAFSAEQAKFYRTLSGDELADFCHTIAFLWQVHPFYEGNTRTVAVFSELYLNHLGFSVTNEPFQKHARYFRDALVRAMYRNADAGVFPNESYLVSFYENVLGQASHPLVREDLLCAALFENPHLLRNVDPQEALDKRRW</sequence>
<keyword evidence="11" id="KW-1185">Reference proteome</keyword>
<evidence type="ECO:0000259" key="8">
    <source>
        <dbReference type="PROSITE" id="PS51459"/>
    </source>
</evidence>
<evidence type="ECO:0000256" key="7">
    <source>
        <dbReference type="ARBA" id="ARBA00048696"/>
    </source>
</evidence>
<dbReference type="EC" id="2.7.7.108" evidence="5"/>
<dbReference type="GO" id="GO:0005524">
    <property type="term" value="F:ATP binding"/>
    <property type="evidence" value="ECO:0007669"/>
    <property type="project" value="UniProtKB-KW"/>
</dbReference>
<dbReference type="PANTHER" id="PTHR39560:SF1">
    <property type="entry name" value="PROTEIN ADENYLYLTRANSFERASE FIC-RELATED"/>
    <property type="match status" value="1"/>
</dbReference>
<name>A0A9E6SUY1_9ACTN</name>
<dbReference type="PANTHER" id="PTHR39560">
    <property type="entry name" value="PROTEIN ADENYLYLTRANSFERASE FIC-RELATED"/>
    <property type="match status" value="1"/>
</dbReference>